<keyword evidence="2" id="KW-1185">Reference proteome</keyword>
<name>A0ACC0PWR0_RHOML</name>
<organism evidence="1 2">
    <name type="scientific">Rhododendron molle</name>
    <name type="common">Chinese azalea</name>
    <name type="synonym">Azalea mollis</name>
    <dbReference type="NCBI Taxonomy" id="49168"/>
    <lineage>
        <taxon>Eukaryota</taxon>
        <taxon>Viridiplantae</taxon>
        <taxon>Streptophyta</taxon>
        <taxon>Embryophyta</taxon>
        <taxon>Tracheophyta</taxon>
        <taxon>Spermatophyta</taxon>
        <taxon>Magnoliopsida</taxon>
        <taxon>eudicotyledons</taxon>
        <taxon>Gunneridae</taxon>
        <taxon>Pentapetalae</taxon>
        <taxon>asterids</taxon>
        <taxon>Ericales</taxon>
        <taxon>Ericaceae</taxon>
        <taxon>Ericoideae</taxon>
        <taxon>Rhodoreae</taxon>
        <taxon>Rhododendron</taxon>
    </lineage>
</organism>
<accession>A0ACC0PWR0</accession>
<reference evidence="1" key="1">
    <citation type="submission" date="2022-02" db="EMBL/GenBank/DDBJ databases">
        <title>Plant Genome Project.</title>
        <authorList>
            <person name="Zhang R.-G."/>
        </authorList>
    </citation>
    <scope>NUCLEOTIDE SEQUENCE</scope>
    <source>
        <strain evidence="1">AT1</strain>
    </source>
</reference>
<evidence type="ECO:0000313" key="2">
    <source>
        <dbReference type="Proteomes" id="UP001062846"/>
    </source>
</evidence>
<dbReference type="Proteomes" id="UP001062846">
    <property type="component" value="Chromosome 2"/>
</dbReference>
<dbReference type="EMBL" id="CM046389">
    <property type="protein sequence ID" value="KAI8568988.1"/>
    <property type="molecule type" value="Genomic_DNA"/>
</dbReference>
<evidence type="ECO:0000313" key="1">
    <source>
        <dbReference type="EMBL" id="KAI8568988.1"/>
    </source>
</evidence>
<proteinExistence type="predicted"/>
<gene>
    <name evidence="1" type="ORF">RHMOL_Rhmol02G0244100</name>
</gene>
<protein>
    <submittedName>
        <fullName evidence="1">Uncharacterized protein</fullName>
    </submittedName>
</protein>
<sequence>MHTPTFASWTIRKIFKLRPMVQPWITYVIGNGRNTFLWLDNWHPLGPLFAKFGSRVVYNLGRSLQTKVDFMIVNNQWQWLRARNPAIREILRTTPNSLVSKVSHEDSVVWNLNPNGKFSVSSAWHAFRNPKPLVAWYKVVWFKHAIRRWSIIQWLAVLGRLFKPAIPRTPDGPLSSG</sequence>
<comment type="caution">
    <text evidence="1">The sequence shown here is derived from an EMBL/GenBank/DDBJ whole genome shotgun (WGS) entry which is preliminary data.</text>
</comment>